<feature type="region of interest" description="Disordered" evidence="1">
    <location>
        <begin position="49"/>
        <end position="86"/>
    </location>
</feature>
<sequence>MTTWRAAVTGHFVQLVVLELLFGLLLITLKRHPARSVVASSAFPGLRELPKASSSPPARWPIAPSFPGQQELPTATGPLQPGGASAPAEHAAVPVYLSPISAFKPQGGTYASGEAPSIRGSLFPALTSVRLYDPAISIIVVTNFELNSSDMAEARRHNLQLWVHPEAEWDSVCPRTAALFAVYTQACPILRPRSPAVYLLRYYQLRCAMEELRHDMIFFLEGDNLMGESVERIARTIGLRSHSFDATHNHVSLHASFLSFEFVEAMTRYVAEFVIFGAEKLGRCPISDGADMRFSYYAALEMHRLRLERGVLSPARVLNTAGPGPCEWRARPWEDLVGPWCWSSGVREGPCAIQALVEDFERRPSNLRRLARLQRSLNLSQAGLLPLIHECAEGARRDCIYWSLQMNMKDRAMSSPMAACPPRSMPALPRDACLQEVEVALSAAFKCPQPWASMNKELVFGDGRAFLLRQPLRAPYKGGYVQQFNLHFQGGGCKGQMQPVFEALQRSRLQGSWFTCGFVRSLKGYEHCLSTGEGAVRMEPRPPCNASRTR</sequence>
<proteinExistence type="predicted"/>
<evidence type="ECO:0000256" key="1">
    <source>
        <dbReference type="SAM" id="MobiDB-lite"/>
    </source>
</evidence>
<organism evidence="3">
    <name type="scientific">Alexandrium catenella</name>
    <name type="common">Red tide dinoflagellate</name>
    <name type="synonym">Gonyaulax catenella</name>
    <dbReference type="NCBI Taxonomy" id="2925"/>
    <lineage>
        <taxon>Eukaryota</taxon>
        <taxon>Sar</taxon>
        <taxon>Alveolata</taxon>
        <taxon>Dinophyceae</taxon>
        <taxon>Gonyaulacales</taxon>
        <taxon>Pyrocystaceae</taxon>
        <taxon>Alexandrium</taxon>
    </lineage>
</organism>
<feature type="transmembrane region" description="Helical" evidence="2">
    <location>
        <begin position="12"/>
        <end position="29"/>
    </location>
</feature>
<reference evidence="3" key="1">
    <citation type="submission" date="2021-01" db="EMBL/GenBank/DDBJ databases">
        <authorList>
            <person name="Corre E."/>
            <person name="Pelletier E."/>
            <person name="Niang G."/>
            <person name="Scheremetjew M."/>
            <person name="Finn R."/>
            <person name="Kale V."/>
            <person name="Holt S."/>
            <person name="Cochrane G."/>
            <person name="Meng A."/>
            <person name="Brown T."/>
            <person name="Cohen L."/>
        </authorList>
    </citation>
    <scope>NUCLEOTIDE SEQUENCE</scope>
    <source>
        <strain evidence="3">OF101</strain>
    </source>
</reference>
<gene>
    <name evidence="3" type="ORF">ACAT0790_LOCUS69574</name>
</gene>
<evidence type="ECO:0000256" key="2">
    <source>
        <dbReference type="SAM" id="Phobius"/>
    </source>
</evidence>
<accession>A0A7S1SFK4</accession>
<name>A0A7S1SFK4_ALECA</name>
<protein>
    <submittedName>
        <fullName evidence="3">Uncharacterized protein</fullName>
    </submittedName>
</protein>
<keyword evidence="2" id="KW-0812">Transmembrane</keyword>
<evidence type="ECO:0000313" key="3">
    <source>
        <dbReference type="EMBL" id="CAD9192799.1"/>
    </source>
</evidence>
<keyword evidence="2" id="KW-0472">Membrane</keyword>
<keyword evidence="2" id="KW-1133">Transmembrane helix</keyword>
<dbReference type="AlphaFoldDB" id="A0A7S1SFK4"/>
<dbReference type="EMBL" id="HBGE01116625">
    <property type="protein sequence ID" value="CAD9192799.1"/>
    <property type="molecule type" value="Transcribed_RNA"/>
</dbReference>